<dbReference type="GO" id="GO:0000287">
    <property type="term" value="F:magnesium ion binding"/>
    <property type="evidence" value="ECO:0007669"/>
    <property type="project" value="TreeGrafter"/>
</dbReference>
<dbReference type="RefSeq" id="WP_013118396.1">
    <property type="nucleotide sequence ID" value="NC_014151.1"/>
</dbReference>
<dbReference type="KEGG" id="cfl:Cfla_3183"/>
<dbReference type="GO" id="GO:0016791">
    <property type="term" value="F:phosphatase activity"/>
    <property type="evidence" value="ECO:0007669"/>
    <property type="project" value="TreeGrafter"/>
</dbReference>
<accession>D5ULV9</accession>
<dbReference type="Gene3D" id="3.30.1240.10">
    <property type="match status" value="1"/>
</dbReference>
<name>D5ULV9_CELFN</name>
<dbReference type="GO" id="GO:0005829">
    <property type="term" value="C:cytosol"/>
    <property type="evidence" value="ECO:0007669"/>
    <property type="project" value="TreeGrafter"/>
</dbReference>
<dbReference type="Proteomes" id="UP000000849">
    <property type="component" value="Chromosome"/>
</dbReference>
<organism evidence="1 2">
    <name type="scientific">Cellulomonas flavigena (strain ATCC 482 / DSM 20109 / BCRC 11376 / JCM 18109 / NBRC 3775 / NCIMB 8073 / NRS 134)</name>
    <dbReference type="NCBI Taxonomy" id="446466"/>
    <lineage>
        <taxon>Bacteria</taxon>
        <taxon>Bacillati</taxon>
        <taxon>Actinomycetota</taxon>
        <taxon>Actinomycetes</taxon>
        <taxon>Micrococcales</taxon>
        <taxon>Cellulomonadaceae</taxon>
        <taxon>Cellulomonas</taxon>
    </lineage>
</organism>
<dbReference type="Pfam" id="PF08282">
    <property type="entry name" value="Hydrolase_3"/>
    <property type="match status" value="1"/>
</dbReference>
<dbReference type="HOGENOM" id="CLU_044146_0_0_11"/>
<evidence type="ECO:0000313" key="1">
    <source>
        <dbReference type="EMBL" id="ADG76065.1"/>
    </source>
</evidence>
<dbReference type="Gene3D" id="3.40.50.1000">
    <property type="entry name" value="HAD superfamily/HAD-like"/>
    <property type="match status" value="1"/>
</dbReference>
<dbReference type="SUPFAM" id="SSF56784">
    <property type="entry name" value="HAD-like"/>
    <property type="match status" value="1"/>
</dbReference>
<dbReference type="STRING" id="446466.Cfla_3183"/>
<dbReference type="PANTHER" id="PTHR10000">
    <property type="entry name" value="PHOSPHOSERINE PHOSPHATASE"/>
    <property type="match status" value="1"/>
</dbReference>
<keyword evidence="1" id="KW-0378">Hydrolase</keyword>
<dbReference type="InterPro" id="IPR023214">
    <property type="entry name" value="HAD_sf"/>
</dbReference>
<dbReference type="EMBL" id="CP001964">
    <property type="protein sequence ID" value="ADG76065.1"/>
    <property type="molecule type" value="Genomic_DNA"/>
</dbReference>
<evidence type="ECO:0000313" key="2">
    <source>
        <dbReference type="Proteomes" id="UP000000849"/>
    </source>
</evidence>
<dbReference type="eggNOG" id="COG0561">
    <property type="taxonomic scope" value="Bacteria"/>
</dbReference>
<keyword evidence="2" id="KW-1185">Reference proteome</keyword>
<proteinExistence type="predicted"/>
<dbReference type="PROSITE" id="PS01229">
    <property type="entry name" value="COF_2"/>
    <property type="match status" value="1"/>
</dbReference>
<sequence length="265" mass="28007">MSRHRLVALDVDGTLMSYDGVISDDVRRGVTDLVEAGVHVVLATGRAAHSAVAVAHDLGLTHGWAVCSNGAVTVRLDPDAEDGWSVARSVTFDPGPALRAIAMELPDALYAVEDLGVGFRVSAPFPQHELSGEHTVVPFDELAAAPVTRVIIRAPQSTPEEFHEIVERVGLHEVSYAVGWSAWLDLAPGGVSKASALEEVRRDLGVEPFATLALGDGENDVEMLRWAACGVAMGHALDVVRAAADEVTGTIEDDGAVAVLRRVLV</sequence>
<dbReference type="AlphaFoldDB" id="D5ULV9"/>
<dbReference type="InterPro" id="IPR036412">
    <property type="entry name" value="HAD-like_sf"/>
</dbReference>
<dbReference type="OrthoDB" id="3180855at2"/>
<gene>
    <name evidence="1" type="ordered locus">Cfla_3183</name>
</gene>
<reference evidence="1 2" key="1">
    <citation type="journal article" date="2010" name="Stand. Genomic Sci.">
        <title>Complete genome sequence of Cellulomonas flavigena type strain (134).</title>
        <authorList>
            <person name="Abt B."/>
            <person name="Foster B."/>
            <person name="Lapidus A."/>
            <person name="Clum A."/>
            <person name="Sun H."/>
            <person name="Pukall R."/>
            <person name="Lucas S."/>
            <person name="Glavina Del Rio T."/>
            <person name="Nolan M."/>
            <person name="Tice H."/>
            <person name="Cheng J.F."/>
            <person name="Pitluck S."/>
            <person name="Liolios K."/>
            <person name="Ivanova N."/>
            <person name="Mavromatis K."/>
            <person name="Ovchinnikova G."/>
            <person name="Pati A."/>
            <person name="Goodwin L."/>
            <person name="Chen A."/>
            <person name="Palaniappan K."/>
            <person name="Land M."/>
            <person name="Hauser L."/>
            <person name="Chang Y.J."/>
            <person name="Jeffries C.D."/>
            <person name="Rohde M."/>
            <person name="Goker M."/>
            <person name="Woyke T."/>
            <person name="Bristow J."/>
            <person name="Eisen J.A."/>
            <person name="Markowitz V."/>
            <person name="Hugenholtz P."/>
            <person name="Kyrpides N.C."/>
            <person name="Klenk H.P."/>
        </authorList>
    </citation>
    <scope>NUCLEOTIDE SEQUENCE [LARGE SCALE GENOMIC DNA]</scope>
    <source>
        <strain evidence="2">ATCC 482 / DSM 20109 / BCRC 11376 / JCM 18109 / NBRC 3775 / NCIMB 8073 / NRS 134</strain>
    </source>
</reference>
<protein>
    <submittedName>
        <fullName evidence="1">HAD-superfamily hydrolase, subfamily IIB</fullName>
    </submittedName>
</protein>
<dbReference type="PANTHER" id="PTHR10000:SF8">
    <property type="entry name" value="HAD SUPERFAMILY HYDROLASE-LIKE, TYPE 3"/>
    <property type="match status" value="1"/>
</dbReference>